<dbReference type="Pfam" id="PF00353">
    <property type="entry name" value="HemolysinCabind"/>
    <property type="match status" value="3"/>
</dbReference>
<dbReference type="PANTHER" id="PTHR38340:SF1">
    <property type="entry name" value="S-LAYER PROTEIN"/>
    <property type="match status" value="1"/>
</dbReference>
<dbReference type="PRINTS" id="PR00313">
    <property type="entry name" value="CABNDNGRPT"/>
</dbReference>
<dbReference type="Proteomes" id="UP000298588">
    <property type="component" value="Chromosome"/>
</dbReference>
<gene>
    <name evidence="4" type="ORF">E8L99_04905</name>
</gene>
<organism evidence="4 5">
    <name type="scientific">Phreatobacter aquaticus</name>
    <dbReference type="NCBI Taxonomy" id="2570229"/>
    <lineage>
        <taxon>Bacteria</taxon>
        <taxon>Pseudomonadati</taxon>
        <taxon>Pseudomonadota</taxon>
        <taxon>Alphaproteobacteria</taxon>
        <taxon>Hyphomicrobiales</taxon>
        <taxon>Phreatobacteraceae</taxon>
        <taxon>Phreatobacter</taxon>
    </lineage>
</organism>
<feature type="region of interest" description="Disordered" evidence="3">
    <location>
        <begin position="1"/>
        <end position="27"/>
    </location>
</feature>
<dbReference type="OrthoDB" id="9342475at2"/>
<dbReference type="Gene3D" id="2.150.10.10">
    <property type="entry name" value="Serralysin-like metalloprotease, C-terminal"/>
    <property type="match status" value="1"/>
</dbReference>
<accession>A0A4D7QI89</accession>
<dbReference type="EMBL" id="CP039865">
    <property type="protein sequence ID" value="QCK85164.1"/>
    <property type="molecule type" value="Genomic_DNA"/>
</dbReference>
<dbReference type="InterPro" id="IPR050557">
    <property type="entry name" value="RTX_toxin/Mannuronan_C5-epim"/>
</dbReference>
<keyword evidence="5" id="KW-1185">Reference proteome</keyword>
<comment type="subcellular location">
    <subcellularLocation>
        <location evidence="1">Secreted</location>
    </subcellularLocation>
</comment>
<dbReference type="InterPro" id="IPR001343">
    <property type="entry name" value="Hemolysn_Ca-bd"/>
</dbReference>
<dbReference type="GO" id="GO:0005576">
    <property type="term" value="C:extracellular region"/>
    <property type="evidence" value="ECO:0007669"/>
    <property type="project" value="UniProtKB-SubCell"/>
</dbReference>
<evidence type="ECO:0000256" key="1">
    <source>
        <dbReference type="ARBA" id="ARBA00004613"/>
    </source>
</evidence>
<dbReference type="KEGG" id="paqt:E8L99_04905"/>
<evidence type="ECO:0000256" key="2">
    <source>
        <dbReference type="ARBA" id="ARBA00022525"/>
    </source>
</evidence>
<dbReference type="AlphaFoldDB" id="A0A4D7QI89"/>
<dbReference type="InterPro" id="IPR011049">
    <property type="entry name" value="Serralysin-like_metalloprot_C"/>
</dbReference>
<evidence type="ECO:0000313" key="5">
    <source>
        <dbReference type="Proteomes" id="UP000298588"/>
    </source>
</evidence>
<name>A0A4D7QI89_9HYPH</name>
<sequence length="267" mass="27321">MPLNRTGQPRDQGCTSHHPSDRNGPMIATQTTTTAKASPLAGFAISDFDSFNFGFSPLTQFGTNGNDTMTALAGGTAANPSFTYGLDGDDKITGSAGIDTIYGGAGKDILQGVGGHDKLDGGNGDDYVYGGGDGDILKGGAGDDYVAGALSAKNVIVEGGAGNDTVAGSRGGGGIIDGGIGNDFLMIRATHPGDADNHYIGGSGWDVAYLDRLLAAPGEDAWIDVNAQGDYVLHWMAKGGQMQTDIVEGIEQFSIAGTLYTFDQLLV</sequence>
<reference evidence="4 5" key="1">
    <citation type="submission" date="2019-04" db="EMBL/GenBank/DDBJ databases">
        <title>Phreatobacter aquaticus sp. nov.</title>
        <authorList>
            <person name="Choi A."/>
            <person name="Baek K."/>
        </authorList>
    </citation>
    <scope>NUCLEOTIDE SEQUENCE [LARGE SCALE GENOMIC DNA]</scope>
    <source>
        <strain evidence="4 5">NMCR1094</strain>
    </source>
</reference>
<evidence type="ECO:0000256" key="3">
    <source>
        <dbReference type="SAM" id="MobiDB-lite"/>
    </source>
</evidence>
<proteinExistence type="predicted"/>
<evidence type="ECO:0000313" key="4">
    <source>
        <dbReference type="EMBL" id="QCK85164.1"/>
    </source>
</evidence>
<protein>
    <submittedName>
        <fullName evidence="4">Calcium-binding protein</fullName>
    </submittedName>
</protein>
<keyword evidence="2" id="KW-0964">Secreted</keyword>
<dbReference type="PROSITE" id="PS00330">
    <property type="entry name" value="HEMOLYSIN_CALCIUM"/>
    <property type="match status" value="2"/>
</dbReference>
<dbReference type="GO" id="GO:0005509">
    <property type="term" value="F:calcium ion binding"/>
    <property type="evidence" value="ECO:0007669"/>
    <property type="project" value="InterPro"/>
</dbReference>
<feature type="compositionally biased region" description="Polar residues" evidence="3">
    <location>
        <begin position="1"/>
        <end position="17"/>
    </location>
</feature>
<dbReference type="SUPFAM" id="SSF51120">
    <property type="entry name" value="beta-Roll"/>
    <property type="match status" value="2"/>
</dbReference>
<dbReference type="InterPro" id="IPR018511">
    <property type="entry name" value="Hemolysin-typ_Ca-bd_CS"/>
</dbReference>
<dbReference type="PANTHER" id="PTHR38340">
    <property type="entry name" value="S-LAYER PROTEIN"/>
    <property type="match status" value="1"/>
</dbReference>